<dbReference type="EMBL" id="CAJVPT010019836">
    <property type="protein sequence ID" value="CAG8644084.1"/>
    <property type="molecule type" value="Genomic_DNA"/>
</dbReference>
<evidence type="ECO:0000313" key="1">
    <source>
        <dbReference type="EMBL" id="CAG8644084.1"/>
    </source>
</evidence>
<reference evidence="1" key="1">
    <citation type="submission" date="2021-06" db="EMBL/GenBank/DDBJ databases">
        <authorList>
            <person name="Kallberg Y."/>
            <person name="Tangrot J."/>
            <person name="Rosling A."/>
        </authorList>
    </citation>
    <scope>NUCLEOTIDE SEQUENCE</scope>
    <source>
        <strain evidence="1">CL356</strain>
    </source>
</reference>
<comment type="caution">
    <text evidence="1">The sequence shown here is derived from an EMBL/GenBank/DDBJ whole genome shotgun (WGS) entry which is preliminary data.</text>
</comment>
<proteinExistence type="predicted"/>
<dbReference type="Proteomes" id="UP000789525">
    <property type="component" value="Unassembled WGS sequence"/>
</dbReference>
<accession>A0ACA9NF16</accession>
<gene>
    <name evidence="1" type="ORF">ACOLOM_LOCUS8039</name>
</gene>
<keyword evidence="2" id="KW-1185">Reference proteome</keyword>
<evidence type="ECO:0000313" key="2">
    <source>
        <dbReference type="Proteomes" id="UP000789525"/>
    </source>
</evidence>
<name>A0ACA9NF16_9GLOM</name>
<protein>
    <submittedName>
        <fullName evidence="1">15718_t:CDS:1</fullName>
    </submittedName>
</protein>
<sequence length="332" mass="38457">MKFELYLHKHLKLEQVDKWISTLQRSLQNCYKLRSGLNANWVATLASTRLIGELIKRIARLSEDKGCRGAFLHTLVYTRPFPAQFYNLSAIWNQVRVLYLENSFLLWNEGTQNLFSSLHNLQELSLYDISHGFRPKSEGPGWREVPALNMNINSRCLEKLTLCHVGFECFYDRSYLNLVELSYTTRHRGTVVLRDRALTLSNLRILSVTAYWPLIRSINAPNIEVVKMRGGHMVHLEDICMFKLRPQVLYIHIKKSTDQAFFKHALNALSIPSLIDLRLEQDNFPKLDIDLLQRMLGHVKRGLSVRWNGAQVTGNLEQMATWTESGRLEGES</sequence>
<organism evidence="1 2">
    <name type="scientific">Acaulospora colombiana</name>
    <dbReference type="NCBI Taxonomy" id="27376"/>
    <lineage>
        <taxon>Eukaryota</taxon>
        <taxon>Fungi</taxon>
        <taxon>Fungi incertae sedis</taxon>
        <taxon>Mucoromycota</taxon>
        <taxon>Glomeromycotina</taxon>
        <taxon>Glomeromycetes</taxon>
        <taxon>Diversisporales</taxon>
        <taxon>Acaulosporaceae</taxon>
        <taxon>Acaulospora</taxon>
    </lineage>
</organism>